<protein>
    <submittedName>
        <fullName evidence="1">Uncharacterized protein</fullName>
    </submittedName>
</protein>
<sequence>MNIAVQELLKTMSVNAEAAEDADETTQTEEFDVLYSGEQIDEAPSVDAASNGDILVRLRRGVNKI</sequence>
<organism evidence="1 2">
    <name type="scientific">Actinomortierella ambigua</name>
    <dbReference type="NCBI Taxonomy" id="1343610"/>
    <lineage>
        <taxon>Eukaryota</taxon>
        <taxon>Fungi</taxon>
        <taxon>Fungi incertae sedis</taxon>
        <taxon>Mucoromycota</taxon>
        <taxon>Mortierellomycotina</taxon>
        <taxon>Mortierellomycetes</taxon>
        <taxon>Mortierellales</taxon>
        <taxon>Mortierellaceae</taxon>
        <taxon>Actinomortierella</taxon>
    </lineage>
</organism>
<reference evidence="1" key="1">
    <citation type="journal article" date="2020" name="Fungal Divers.">
        <title>Resolving the Mortierellaceae phylogeny through synthesis of multi-gene phylogenetics and phylogenomics.</title>
        <authorList>
            <person name="Vandepol N."/>
            <person name="Liber J."/>
            <person name="Desiro A."/>
            <person name="Na H."/>
            <person name="Kennedy M."/>
            <person name="Barry K."/>
            <person name="Grigoriev I.V."/>
            <person name="Miller A.N."/>
            <person name="O'Donnell K."/>
            <person name="Stajich J.E."/>
            <person name="Bonito G."/>
        </authorList>
    </citation>
    <scope>NUCLEOTIDE SEQUENCE</scope>
    <source>
        <strain evidence="1">BC1065</strain>
    </source>
</reference>
<proteinExistence type="predicted"/>
<evidence type="ECO:0000313" key="1">
    <source>
        <dbReference type="EMBL" id="KAG0248548.1"/>
    </source>
</evidence>
<dbReference type="Proteomes" id="UP000807716">
    <property type="component" value="Unassembled WGS sequence"/>
</dbReference>
<keyword evidence="2" id="KW-1185">Reference proteome</keyword>
<gene>
    <name evidence="1" type="ORF">DFQ27_000833</name>
</gene>
<evidence type="ECO:0000313" key="2">
    <source>
        <dbReference type="Proteomes" id="UP000807716"/>
    </source>
</evidence>
<comment type="caution">
    <text evidence="1">The sequence shown here is derived from an EMBL/GenBank/DDBJ whole genome shotgun (WGS) entry which is preliminary data.</text>
</comment>
<accession>A0A9P6TVM2</accession>
<name>A0A9P6TVM2_9FUNG</name>
<dbReference type="EMBL" id="JAAAJB010001231">
    <property type="protein sequence ID" value="KAG0248548.1"/>
    <property type="molecule type" value="Genomic_DNA"/>
</dbReference>
<feature type="non-terminal residue" evidence="1">
    <location>
        <position position="65"/>
    </location>
</feature>
<dbReference type="AlphaFoldDB" id="A0A9P6TVM2"/>